<reference evidence="2" key="1">
    <citation type="journal article" date="2014" name="Front. Microbiol.">
        <title>High frequency of phylogenetically diverse reductive dehalogenase-homologous genes in deep subseafloor sedimentary metagenomes.</title>
        <authorList>
            <person name="Kawai M."/>
            <person name="Futagami T."/>
            <person name="Toyoda A."/>
            <person name="Takaki Y."/>
            <person name="Nishi S."/>
            <person name="Hori S."/>
            <person name="Arai W."/>
            <person name="Tsubouchi T."/>
            <person name="Morono Y."/>
            <person name="Uchiyama I."/>
            <person name="Ito T."/>
            <person name="Fujiyama A."/>
            <person name="Inagaki F."/>
            <person name="Takami H."/>
        </authorList>
    </citation>
    <scope>NUCLEOTIDE SEQUENCE</scope>
    <source>
        <strain evidence="2">Expedition CK06-06</strain>
    </source>
</reference>
<feature type="non-terminal residue" evidence="2">
    <location>
        <position position="1"/>
    </location>
</feature>
<organism evidence="2">
    <name type="scientific">marine sediment metagenome</name>
    <dbReference type="NCBI Taxonomy" id="412755"/>
    <lineage>
        <taxon>unclassified sequences</taxon>
        <taxon>metagenomes</taxon>
        <taxon>ecological metagenomes</taxon>
    </lineage>
</organism>
<accession>X1H0X5</accession>
<name>X1H0X5_9ZZZZ</name>
<keyword evidence="1" id="KW-1133">Transmembrane helix</keyword>
<dbReference type="AlphaFoldDB" id="X1H0X5"/>
<sequence>SPMRSGFARGLMILVIYALCSLTALACAALLLLGARRSGSRMLFWSGLCFAALTVSNALVILDHYVFVDRSLQFWRLGTGVTAVALLLYGLIFEER</sequence>
<protein>
    <submittedName>
        <fullName evidence="2">Uncharacterized protein</fullName>
    </submittedName>
</protein>
<gene>
    <name evidence="2" type="ORF">S03H2_26083</name>
</gene>
<evidence type="ECO:0000313" key="2">
    <source>
        <dbReference type="EMBL" id="GAH38928.1"/>
    </source>
</evidence>
<comment type="caution">
    <text evidence="2">The sequence shown here is derived from an EMBL/GenBank/DDBJ whole genome shotgun (WGS) entry which is preliminary data.</text>
</comment>
<feature type="transmembrane region" description="Helical" evidence="1">
    <location>
        <begin position="42"/>
        <end position="62"/>
    </location>
</feature>
<dbReference type="Pfam" id="PF19447">
    <property type="entry name" value="DUF5985"/>
    <property type="match status" value="1"/>
</dbReference>
<keyword evidence="1" id="KW-0812">Transmembrane</keyword>
<dbReference type="EMBL" id="BARU01014979">
    <property type="protein sequence ID" value="GAH38928.1"/>
    <property type="molecule type" value="Genomic_DNA"/>
</dbReference>
<keyword evidence="1" id="KW-0472">Membrane</keyword>
<feature type="transmembrane region" description="Helical" evidence="1">
    <location>
        <begin position="12"/>
        <end position="35"/>
    </location>
</feature>
<dbReference type="InterPro" id="IPR046027">
    <property type="entry name" value="DUF5985"/>
</dbReference>
<proteinExistence type="predicted"/>
<feature type="transmembrane region" description="Helical" evidence="1">
    <location>
        <begin position="74"/>
        <end position="93"/>
    </location>
</feature>
<evidence type="ECO:0000256" key="1">
    <source>
        <dbReference type="SAM" id="Phobius"/>
    </source>
</evidence>